<keyword evidence="1" id="KW-1185">Reference proteome</keyword>
<dbReference type="WBParaSite" id="nRc.2.0.1.t40849-RA">
    <property type="protein sequence ID" value="nRc.2.0.1.t40849-RA"/>
    <property type="gene ID" value="nRc.2.0.1.g40849"/>
</dbReference>
<organism evidence="1 2">
    <name type="scientific">Romanomermis culicivorax</name>
    <name type="common">Nematode worm</name>
    <dbReference type="NCBI Taxonomy" id="13658"/>
    <lineage>
        <taxon>Eukaryota</taxon>
        <taxon>Metazoa</taxon>
        <taxon>Ecdysozoa</taxon>
        <taxon>Nematoda</taxon>
        <taxon>Enoplea</taxon>
        <taxon>Dorylaimia</taxon>
        <taxon>Mermithida</taxon>
        <taxon>Mermithoidea</taxon>
        <taxon>Mermithidae</taxon>
        <taxon>Romanomermis</taxon>
    </lineage>
</organism>
<accession>A0A915KQV3</accession>
<reference evidence="2" key="1">
    <citation type="submission" date="2022-11" db="UniProtKB">
        <authorList>
            <consortium name="WormBaseParasite"/>
        </authorList>
    </citation>
    <scope>IDENTIFICATION</scope>
</reference>
<dbReference type="AlphaFoldDB" id="A0A915KQV3"/>
<sequence>MVFERIRNVLNVLKILDFALIKVMYTPMILPEIDINVHEPIRNKQIPILTK</sequence>
<evidence type="ECO:0000313" key="1">
    <source>
        <dbReference type="Proteomes" id="UP000887565"/>
    </source>
</evidence>
<name>A0A915KQV3_ROMCU</name>
<proteinExistence type="predicted"/>
<protein>
    <submittedName>
        <fullName evidence="2">Uncharacterized protein</fullName>
    </submittedName>
</protein>
<evidence type="ECO:0000313" key="2">
    <source>
        <dbReference type="WBParaSite" id="nRc.2.0.1.t40849-RA"/>
    </source>
</evidence>
<dbReference type="Proteomes" id="UP000887565">
    <property type="component" value="Unplaced"/>
</dbReference>